<evidence type="ECO:0000313" key="3">
    <source>
        <dbReference type="EMBL" id="SEM82126.1"/>
    </source>
</evidence>
<evidence type="ECO:0000256" key="2">
    <source>
        <dbReference type="ARBA" id="ARBA00023002"/>
    </source>
</evidence>
<dbReference type="Proteomes" id="UP000199372">
    <property type="component" value="Unassembled WGS sequence"/>
</dbReference>
<keyword evidence="4" id="KW-1185">Reference proteome</keyword>
<keyword evidence="2" id="KW-0560">Oxidoreductase</keyword>
<dbReference type="PRINTS" id="PR00080">
    <property type="entry name" value="SDRFAMILY"/>
</dbReference>
<comment type="similarity">
    <text evidence="1">Belongs to the short-chain dehydrogenases/reductases (SDR) family.</text>
</comment>
<dbReference type="SUPFAM" id="SSF51735">
    <property type="entry name" value="NAD(P)-binding Rossmann-fold domains"/>
    <property type="match status" value="1"/>
</dbReference>
<dbReference type="Pfam" id="PF13561">
    <property type="entry name" value="adh_short_C2"/>
    <property type="match status" value="1"/>
</dbReference>
<proteinExistence type="inferred from homology"/>
<accession>A0A1H8BH91</accession>
<organism evidence="3 4">
    <name type="scientific">Palleronia pelagia</name>
    <dbReference type="NCBI Taxonomy" id="387096"/>
    <lineage>
        <taxon>Bacteria</taxon>
        <taxon>Pseudomonadati</taxon>
        <taxon>Pseudomonadota</taxon>
        <taxon>Alphaproteobacteria</taxon>
        <taxon>Rhodobacterales</taxon>
        <taxon>Roseobacteraceae</taxon>
        <taxon>Palleronia</taxon>
    </lineage>
</organism>
<protein>
    <submittedName>
        <fullName evidence="3">NAD(P)-dependent dehydrogenase, short-chain alcohol dehydrogenase family</fullName>
    </submittedName>
</protein>
<evidence type="ECO:0000313" key="4">
    <source>
        <dbReference type="Proteomes" id="UP000199372"/>
    </source>
</evidence>
<dbReference type="InterPro" id="IPR036291">
    <property type="entry name" value="NAD(P)-bd_dom_sf"/>
</dbReference>
<reference evidence="4" key="1">
    <citation type="submission" date="2016-10" db="EMBL/GenBank/DDBJ databases">
        <authorList>
            <person name="Varghese N."/>
            <person name="Submissions S."/>
        </authorList>
    </citation>
    <scope>NUCLEOTIDE SEQUENCE [LARGE SCALE GENOMIC DNA]</scope>
    <source>
        <strain evidence="4">DSM 26893</strain>
    </source>
</reference>
<dbReference type="PANTHER" id="PTHR43639">
    <property type="entry name" value="OXIDOREDUCTASE, SHORT-CHAIN DEHYDROGENASE/REDUCTASE FAMILY (AFU_ORTHOLOGUE AFUA_5G02870)"/>
    <property type="match status" value="1"/>
</dbReference>
<sequence length="254" mass="27270">MPNILITGGAKRLGADVARHFAALGWNVVVHYRSSATEAEALAEELNRDRKVCALVQGALDSQQACHAVFDAARAAFGPVDLLLNNASSFVNDDITDLTDASFDTHFEVNLRAPVFLAQAMEAQGDNTDGLIVNMLDNKLDALNPDFFTYTVSKAALKAATEMLALRFDGRPRVCGIAPSIVLISGKQSQENFVKSSRINPLKRRVSPADIAATVEYLWNDGAANGQIVTLDGGQALWALPRDVAFLVKEGQAG</sequence>
<dbReference type="PRINTS" id="PR00081">
    <property type="entry name" value="GDHRDH"/>
</dbReference>
<dbReference type="RefSeq" id="WP_091844086.1">
    <property type="nucleotide sequence ID" value="NZ_FOCM01000001.1"/>
</dbReference>
<dbReference type="InterPro" id="IPR002347">
    <property type="entry name" value="SDR_fam"/>
</dbReference>
<evidence type="ECO:0000256" key="1">
    <source>
        <dbReference type="ARBA" id="ARBA00006484"/>
    </source>
</evidence>
<dbReference type="Gene3D" id="3.40.50.720">
    <property type="entry name" value="NAD(P)-binding Rossmann-like Domain"/>
    <property type="match status" value="1"/>
</dbReference>
<dbReference type="PANTHER" id="PTHR43639:SF1">
    <property type="entry name" value="SHORT-CHAIN DEHYDROGENASE_REDUCTASE FAMILY PROTEIN"/>
    <property type="match status" value="1"/>
</dbReference>
<gene>
    <name evidence="3" type="ORF">SAMN04488011_101594</name>
</gene>
<dbReference type="GO" id="GO:0016491">
    <property type="term" value="F:oxidoreductase activity"/>
    <property type="evidence" value="ECO:0007669"/>
    <property type="project" value="UniProtKB-KW"/>
</dbReference>
<dbReference type="OrthoDB" id="9786360at2"/>
<dbReference type="EMBL" id="FOCM01000001">
    <property type="protein sequence ID" value="SEM82126.1"/>
    <property type="molecule type" value="Genomic_DNA"/>
</dbReference>
<dbReference type="AlphaFoldDB" id="A0A1H8BH91"/>
<name>A0A1H8BH91_9RHOB</name>